<dbReference type="AlphaFoldDB" id="A0A6M1TQN8"/>
<evidence type="ECO:0000313" key="2">
    <source>
        <dbReference type="EMBL" id="NGQ92589.1"/>
    </source>
</evidence>
<feature type="signal peptide" evidence="1">
    <location>
        <begin position="1"/>
        <end position="22"/>
    </location>
</feature>
<accession>A0A6M1TQN8</accession>
<organism evidence="2 3">
    <name type="scientific">Paragemmobacter kunshanensis</name>
    <dbReference type="NCBI Taxonomy" id="2583234"/>
    <lineage>
        <taxon>Bacteria</taxon>
        <taxon>Pseudomonadati</taxon>
        <taxon>Pseudomonadota</taxon>
        <taxon>Alphaproteobacteria</taxon>
        <taxon>Rhodobacterales</taxon>
        <taxon>Paracoccaceae</taxon>
        <taxon>Paragemmobacter</taxon>
    </lineage>
</organism>
<sequence length="128" mass="13536">MRRRLTVSLIAALTVLPLPAPADGGRGGVAPCVEVVTFRLVAGSEPAAFLEAARATEAPLRGQPGFLRRRLVLGADGQWTDWVEWRDAASAQAAAAAMMEVPAFGPFMAMIDGSSVVMRHEALAFAMD</sequence>
<keyword evidence="3" id="KW-1185">Reference proteome</keyword>
<dbReference type="SUPFAM" id="SSF54909">
    <property type="entry name" value="Dimeric alpha+beta barrel"/>
    <property type="match status" value="1"/>
</dbReference>
<dbReference type="InterPro" id="IPR011008">
    <property type="entry name" value="Dimeric_a/b-barrel"/>
</dbReference>
<protein>
    <recommendedName>
        <fullName evidence="4">ABM domain-containing protein</fullName>
    </recommendedName>
</protein>
<comment type="caution">
    <text evidence="2">The sequence shown here is derived from an EMBL/GenBank/DDBJ whole genome shotgun (WGS) entry which is preliminary data.</text>
</comment>
<keyword evidence="1" id="KW-0732">Signal</keyword>
<dbReference type="RefSeq" id="WP_165052408.1">
    <property type="nucleotide sequence ID" value="NZ_JAALFE010000019.1"/>
</dbReference>
<evidence type="ECO:0000256" key="1">
    <source>
        <dbReference type="SAM" id="SignalP"/>
    </source>
</evidence>
<name>A0A6M1TQN8_9RHOB</name>
<evidence type="ECO:0008006" key="4">
    <source>
        <dbReference type="Google" id="ProtNLM"/>
    </source>
</evidence>
<dbReference type="Proteomes" id="UP000474758">
    <property type="component" value="Unassembled WGS sequence"/>
</dbReference>
<dbReference type="EMBL" id="JAALFE010000019">
    <property type="protein sequence ID" value="NGQ92589.1"/>
    <property type="molecule type" value="Genomic_DNA"/>
</dbReference>
<feature type="chain" id="PRO_5026872015" description="ABM domain-containing protein" evidence="1">
    <location>
        <begin position="23"/>
        <end position="128"/>
    </location>
</feature>
<dbReference type="Gene3D" id="3.30.70.100">
    <property type="match status" value="1"/>
</dbReference>
<gene>
    <name evidence="2" type="ORF">G5V65_16980</name>
</gene>
<reference evidence="2 3" key="1">
    <citation type="submission" date="2020-02" db="EMBL/GenBank/DDBJ databases">
        <title>Rhodobacter translucens sp. nov., a novel bacterium isolated from activated sludge.</title>
        <authorList>
            <person name="Liu J."/>
        </authorList>
    </citation>
    <scope>NUCLEOTIDE SEQUENCE [LARGE SCALE GENOMIC DNA]</scope>
    <source>
        <strain evidence="2 3">HX-7-19</strain>
    </source>
</reference>
<proteinExistence type="predicted"/>
<evidence type="ECO:0000313" key="3">
    <source>
        <dbReference type="Proteomes" id="UP000474758"/>
    </source>
</evidence>